<gene>
    <name evidence="1" type="ORF">Sant_1665</name>
</gene>
<evidence type="ECO:0000313" key="2">
    <source>
        <dbReference type="Proteomes" id="UP000019028"/>
    </source>
</evidence>
<protein>
    <submittedName>
        <fullName evidence="1">Uncharacterized protein</fullName>
    </submittedName>
</protein>
<dbReference type="Proteomes" id="UP000019028">
    <property type="component" value="Chromosome"/>
</dbReference>
<dbReference type="KEGG" id="sod:Sant_1665"/>
<dbReference type="EMBL" id="CP006569">
    <property type="protein sequence ID" value="AHF76719.1"/>
    <property type="molecule type" value="Genomic_DNA"/>
</dbReference>
<accession>W0HSF2</accession>
<dbReference type="PATRIC" id="fig|1239307.3.peg.1820"/>
<keyword evidence="2" id="KW-1185">Reference proteome</keyword>
<organism evidence="1 2">
    <name type="scientific">Sodalis praecaptivus</name>
    <dbReference type="NCBI Taxonomy" id="1239307"/>
    <lineage>
        <taxon>Bacteria</taxon>
        <taxon>Pseudomonadati</taxon>
        <taxon>Pseudomonadota</taxon>
        <taxon>Gammaproteobacteria</taxon>
        <taxon>Enterobacterales</taxon>
        <taxon>Bruguierivoracaceae</taxon>
        <taxon>Sodalis</taxon>
    </lineage>
</organism>
<name>W0HSF2_9GAMM</name>
<dbReference type="HOGENOM" id="CLU_1757618_0_0_6"/>
<dbReference type="AlphaFoldDB" id="W0HSF2"/>
<sequence length="148" mass="17650">MIFHVFTPIMKLSLEKRVLSLRIEKQVKLMVLLRVSSTALDNVQFFMLDMLGSLVIFRERRAVMRWARLLSASRQFHLFYITYLSIILRWRGVKYSTSAANPVFRYLSQGEKTVKIRLFFLSKKRVNLGFFRPIVTAVYLLNWNRRIN</sequence>
<reference evidence="1 2" key="1">
    <citation type="journal article" date="2014" name="Genome Biol. Evol.">
        <title>Genome degeneration and adaptation in a nascent stage of symbiosis.</title>
        <authorList>
            <person name="Oakeson K.F."/>
            <person name="Gil R."/>
            <person name="Clayton A.L."/>
            <person name="Dunn D.M."/>
            <person name="von Niederhausern A.C."/>
            <person name="Hamil C."/>
            <person name="Aoyagi A."/>
            <person name="Duval B."/>
            <person name="Baca A."/>
            <person name="Silva F.J."/>
            <person name="Vallier A."/>
            <person name="Jackson D.G."/>
            <person name="Latorre A."/>
            <person name="Weiss R.B."/>
            <person name="Heddi A."/>
            <person name="Moya A."/>
            <person name="Dale C."/>
        </authorList>
    </citation>
    <scope>NUCLEOTIDE SEQUENCE [LARGE SCALE GENOMIC DNA]</scope>
    <source>
        <strain evidence="1 2">HS1</strain>
    </source>
</reference>
<proteinExistence type="predicted"/>
<evidence type="ECO:0000313" key="1">
    <source>
        <dbReference type="EMBL" id="AHF76719.1"/>
    </source>
</evidence>